<protein>
    <submittedName>
        <fullName evidence="2">Zinc finger domain protein</fullName>
    </submittedName>
</protein>
<evidence type="ECO:0000313" key="2">
    <source>
        <dbReference type="EMBL" id="EGY77986.1"/>
    </source>
</evidence>
<accession>G4CYC2</accession>
<dbReference type="EMBL" id="AGBA01000013">
    <property type="protein sequence ID" value="EGY77986.1"/>
    <property type="molecule type" value="Genomic_DNA"/>
</dbReference>
<name>G4CYC2_9ACTN</name>
<organism evidence="2 3">
    <name type="scientific">Cutibacterium avidum ATCC 25577</name>
    <dbReference type="NCBI Taxonomy" id="997355"/>
    <lineage>
        <taxon>Bacteria</taxon>
        <taxon>Bacillati</taxon>
        <taxon>Actinomycetota</taxon>
        <taxon>Actinomycetes</taxon>
        <taxon>Propionibacteriales</taxon>
        <taxon>Propionibacteriaceae</taxon>
        <taxon>Cutibacterium</taxon>
    </lineage>
</organism>
<proteinExistence type="predicted"/>
<sequence length="74" mass="8105">MDVSKRNPREAATSGGTDRERSSDMTKHTCTTRDGAIQREIIEPIEASGVIGDDDEGYVYTVEHNDFGPRCGTT</sequence>
<evidence type="ECO:0000256" key="1">
    <source>
        <dbReference type="SAM" id="MobiDB-lite"/>
    </source>
</evidence>
<keyword evidence="3" id="KW-1185">Reference proteome</keyword>
<dbReference type="PATRIC" id="fig|997355.3.peg.1506"/>
<gene>
    <name evidence="2" type="ORF">HMPREF9153_1529</name>
</gene>
<evidence type="ECO:0000313" key="3">
    <source>
        <dbReference type="Proteomes" id="UP000005332"/>
    </source>
</evidence>
<feature type="region of interest" description="Disordered" evidence="1">
    <location>
        <begin position="1"/>
        <end position="35"/>
    </location>
</feature>
<reference evidence="2 3" key="1">
    <citation type="submission" date="2011-06" db="EMBL/GenBank/DDBJ databases">
        <authorList>
            <person name="Muzny D."/>
            <person name="Qin X."/>
            <person name="Deng J."/>
            <person name="Jiang H."/>
            <person name="Liu Y."/>
            <person name="Qu J."/>
            <person name="Song X.-Z."/>
            <person name="Zhang L."/>
            <person name="Thornton R."/>
            <person name="Coyle M."/>
            <person name="Francisco L."/>
            <person name="Jackson L."/>
            <person name="Javaid M."/>
            <person name="Korchina V."/>
            <person name="Kovar C."/>
            <person name="Mata R."/>
            <person name="Mathew T."/>
            <person name="Ngo R."/>
            <person name="Nguyen L."/>
            <person name="Nguyen N."/>
            <person name="Okwuonu G."/>
            <person name="Ongeri F."/>
            <person name="Pham C."/>
            <person name="Simmons D."/>
            <person name="Wilczek-Boney K."/>
            <person name="Hale W."/>
            <person name="Jakkamsetti A."/>
            <person name="Pham P."/>
            <person name="Ruth R."/>
            <person name="San Lucas F."/>
            <person name="Warren J."/>
            <person name="Zhang J."/>
            <person name="Zhao Z."/>
            <person name="Zhou C."/>
            <person name="Zhu D."/>
            <person name="Lee S."/>
            <person name="Bess C."/>
            <person name="Blankenburg K."/>
            <person name="Forbes L."/>
            <person name="Fu Q."/>
            <person name="Gubbala S."/>
            <person name="Hirani K."/>
            <person name="Jayaseelan J.C."/>
            <person name="Lara F."/>
            <person name="Munidasa M."/>
            <person name="Palculict T."/>
            <person name="Patil S."/>
            <person name="Pu L.-L."/>
            <person name="Saada N."/>
            <person name="Tang L."/>
            <person name="Weissenberger G."/>
            <person name="Zhu Y."/>
            <person name="Hemphill L."/>
            <person name="Shang Y."/>
            <person name="Youmans B."/>
            <person name="Ayvaz T."/>
            <person name="Ross M."/>
            <person name="Santibanez J."/>
            <person name="Aqrawi P."/>
            <person name="Gross S."/>
            <person name="Joshi V."/>
            <person name="Fowler G."/>
            <person name="Nazareth L."/>
            <person name="Reid J."/>
            <person name="Worley K."/>
            <person name="Petrosino J."/>
            <person name="Highlander S."/>
            <person name="Gibbs R."/>
        </authorList>
    </citation>
    <scope>NUCLEOTIDE SEQUENCE [LARGE SCALE GENOMIC DNA]</scope>
    <source>
        <strain evidence="2 3">ATCC 25577</strain>
    </source>
</reference>
<comment type="caution">
    <text evidence="2">The sequence shown here is derived from an EMBL/GenBank/DDBJ whole genome shotgun (WGS) entry which is preliminary data.</text>
</comment>
<dbReference type="AlphaFoldDB" id="G4CYC2"/>
<dbReference type="HOGENOM" id="CLU_2684837_0_0_11"/>
<dbReference type="Proteomes" id="UP000005332">
    <property type="component" value="Unassembled WGS sequence"/>
</dbReference>
<feature type="compositionally biased region" description="Basic and acidic residues" evidence="1">
    <location>
        <begin position="17"/>
        <end position="27"/>
    </location>
</feature>